<comment type="caution">
    <text evidence="1">The sequence shown here is derived from an EMBL/GenBank/DDBJ whole genome shotgun (WGS) entry which is preliminary data.</text>
</comment>
<protein>
    <submittedName>
        <fullName evidence="1">Potassium transporter TrkA</fullName>
    </submittedName>
</protein>
<accession>A0ABT4ATS7</accession>
<dbReference type="RefSeq" id="WP_267561601.1">
    <property type="nucleotide sequence ID" value="NZ_JAPNTZ010000002.1"/>
</dbReference>
<keyword evidence="2" id="KW-1185">Reference proteome</keyword>
<reference evidence="1" key="1">
    <citation type="submission" date="2022-11" db="EMBL/GenBank/DDBJ databases">
        <authorList>
            <person name="Somphong A."/>
            <person name="Phongsopitanun W."/>
        </authorList>
    </citation>
    <scope>NUCLEOTIDE SEQUENCE</scope>
    <source>
        <strain evidence="1">Pm04-4</strain>
    </source>
</reference>
<name>A0ABT4ATS7_9ACTN</name>
<evidence type="ECO:0000313" key="2">
    <source>
        <dbReference type="Proteomes" id="UP001151002"/>
    </source>
</evidence>
<sequence length="342" mass="35125">MTGQQIVLVGSGHLARAVGHSLAALATASPSVGVTILARDGAAAGELALACAARAAVSGSPISFAAGSLAETDAVLERLRPAVLLCCVSEQSPYERVLAPSAWTALIAEGGFGITLPFQAAIAAELARAVSRSSPQTLFVNGAFPDAVNPLLAALGLPVLCGIGNVSTLNACLGAGQHKRLRVLGHHVHLGQAAEEARAWEGDQELADVTERLAGYRALPRVELNGIAGHAAARLVLDLAAGREVRTSVPGPLGLPGGYPVTITGGVAELDLPPGLTRAEAVAWNLQAGAADGVSVVDGHVRYTPDAAKVLPSRADGWAVTELDQVRHELAEIRQQLRRTKE</sequence>
<dbReference type="Proteomes" id="UP001151002">
    <property type="component" value="Unassembled WGS sequence"/>
</dbReference>
<proteinExistence type="predicted"/>
<evidence type="ECO:0000313" key="1">
    <source>
        <dbReference type="EMBL" id="MCY1137651.1"/>
    </source>
</evidence>
<gene>
    <name evidence="1" type="ORF">OWR29_06535</name>
</gene>
<dbReference type="EMBL" id="JAPNTZ010000002">
    <property type="protein sequence ID" value="MCY1137651.1"/>
    <property type="molecule type" value="Genomic_DNA"/>
</dbReference>
<organism evidence="1 2">
    <name type="scientific">Paractinoplanes pyxinae</name>
    <dbReference type="NCBI Taxonomy" id="2997416"/>
    <lineage>
        <taxon>Bacteria</taxon>
        <taxon>Bacillati</taxon>
        <taxon>Actinomycetota</taxon>
        <taxon>Actinomycetes</taxon>
        <taxon>Micromonosporales</taxon>
        <taxon>Micromonosporaceae</taxon>
        <taxon>Paractinoplanes</taxon>
    </lineage>
</organism>